<name>A0A7G8BJB5_9BACT</name>
<dbReference type="InterPro" id="IPR003140">
    <property type="entry name" value="PLipase/COase/thioEstase"/>
</dbReference>
<evidence type="ECO:0000313" key="4">
    <source>
        <dbReference type="EMBL" id="QNI32635.1"/>
    </source>
</evidence>
<dbReference type="KEGG" id="adin:H7849_01020"/>
<dbReference type="Proteomes" id="UP000515312">
    <property type="component" value="Chromosome"/>
</dbReference>
<evidence type="ECO:0000256" key="2">
    <source>
        <dbReference type="ARBA" id="ARBA00022801"/>
    </source>
</evidence>
<dbReference type="Pfam" id="PF02230">
    <property type="entry name" value="Abhydrolase_2"/>
    <property type="match status" value="1"/>
</dbReference>
<dbReference type="Gene3D" id="3.40.50.1820">
    <property type="entry name" value="alpha/beta hydrolase"/>
    <property type="match status" value="1"/>
</dbReference>
<gene>
    <name evidence="4" type="ORF">H7849_01020</name>
</gene>
<dbReference type="PANTHER" id="PTHR10655:SF17">
    <property type="entry name" value="LYSOPHOSPHOLIPASE-LIKE PROTEIN 1"/>
    <property type="match status" value="1"/>
</dbReference>
<comment type="similarity">
    <text evidence="1">Belongs to the AB hydrolase superfamily. AB hydrolase 2 family.</text>
</comment>
<keyword evidence="2 4" id="KW-0378">Hydrolase</keyword>
<evidence type="ECO:0000259" key="3">
    <source>
        <dbReference type="Pfam" id="PF02230"/>
    </source>
</evidence>
<sequence>MTATDTFIYRFVPVENSKRTLLVLHGTGGNEDDLLPVGRMLDPESALLSPRGKVLENGAPRFFRRLREGVFDEEDVIRRANELADFVAGAVKENGLNASQIVAIGYSNGANIASAMMLLRPEILRGAVLLRGQVPLVPEKVPDLAGKSVFLSSGKFDPIVDAENAGQLAEMLKKAGADVTHKLLPSGHELTRVDIDDAREWLSRLA</sequence>
<dbReference type="RefSeq" id="WP_186743589.1">
    <property type="nucleotide sequence ID" value="NZ_CP060394.1"/>
</dbReference>
<dbReference type="InterPro" id="IPR050565">
    <property type="entry name" value="LYPA1-2/EST-like"/>
</dbReference>
<evidence type="ECO:0000256" key="1">
    <source>
        <dbReference type="ARBA" id="ARBA00006499"/>
    </source>
</evidence>
<organism evidence="4 5">
    <name type="scientific">Alloacidobacterium dinghuense</name>
    <dbReference type="NCBI Taxonomy" id="2763107"/>
    <lineage>
        <taxon>Bacteria</taxon>
        <taxon>Pseudomonadati</taxon>
        <taxon>Acidobacteriota</taxon>
        <taxon>Terriglobia</taxon>
        <taxon>Terriglobales</taxon>
        <taxon>Acidobacteriaceae</taxon>
        <taxon>Alloacidobacterium</taxon>
    </lineage>
</organism>
<dbReference type="SUPFAM" id="SSF53474">
    <property type="entry name" value="alpha/beta-Hydrolases"/>
    <property type="match status" value="1"/>
</dbReference>
<dbReference type="AlphaFoldDB" id="A0A7G8BJB5"/>
<dbReference type="InterPro" id="IPR029058">
    <property type="entry name" value="AB_hydrolase_fold"/>
</dbReference>
<accession>A0A7G8BJB5</accession>
<protein>
    <submittedName>
        <fullName evidence="4">Alpha/beta hydrolase</fullName>
    </submittedName>
</protein>
<proteinExistence type="inferred from homology"/>
<evidence type="ECO:0000313" key="5">
    <source>
        <dbReference type="Proteomes" id="UP000515312"/>
    </source>
</evidence>
<feature type="domain" description="Phospholipase/carboxylesterase/thioesterase" evidence="3">
    <location>
        <begin position="17"/>
        <end position="203"/>
    </location>
</feature>
<dbReference type="GO" id="GO:0016787">
    <property type="term" value="F:hydrolase activity"/>
    <property type="evidence" value="ECO:0007669"/>
    <property type="project" value="UniProtKB-KW"/>
</dbReference>
<keyword evidence="5" id="KW-1185">Reference proteome</keyword>
<reference evidence="4 5" key="1">
    <citation type="submission" date="2020-08" db="EMBL/GenBank/DDBJ databases">
        <title>Edaphobacter telluris sp. nov. and Acidobacterium dinghuensis sp. nov., two acidobacteria isolated from forest soil.</title>
        <authorList>
            <person name="Fu J."/>
            <person name="Qiu L."/>
        </authorList>
    </citation>
    <scope>NUCLEOTIDE SEQUENCE [LARGE SCALE GENOMIC DNA]</scope>
    <source>
        <strain evidence="4">4Y35</strain>
    </source>
</reference>
<dbReference type="EMBL" id="CP060394">
    <property type="protein sequence ID" value="QNI32635.1"/>
    <property type="molecule type" value="Genomic_DNA"/>
</dbReference>
<dbReference type="PANTHER" id="PTHR10655">
    <property type="entry name" value="LYSOPHOSPHOLIPASE-RELATED"/>
    <property type="match status" value="1"/>
</dbReference>